<comment type="similarity">
    <text evidence="1">Belongs to the methyltransferase superfamily.</text>
</comment>
<evidence type="ECO:0000313" key="6">
    <source>
        <dbReference type="EMBL" id="KUN16269.1"/>
    </source>
</evidence>
<keyword evidence="3 6" id="KW-0808">Transferase</keyword>
<evidence type="ECO:0000256" key="2">
    <source>
        <dbReference type="ARBA" id="ARBA00022603"/>
    </source>
</evidence>
<evidence type="ECO:0000256" key="1">
    <source>
        <dbReference type="ARBA" id="ARBA00008361"/>
    </source>
</evidence>
<gene>
    <name evidence="6" type="ORF">AQJ11_39930</name>
</gene>
<evidence type="ECO:0000313" key="7">
    <source>
        <dbReference type="Proteomes" id="UP000053398"/>
    </source>
</evidence>
<accession>A0A124HJF0</accession>
<sequence>MTRPDRPASAAVSDDALFGPEAADYARYRPGLPDAAVHLLAATQHGVPAPVLLDLGTGTGQVPRALLTALHRLAHSDLVNVNASMLKSARAALEPVRGTCTVDVFTGAAHDFAPAAPGRAPALITCSWSFHWMAYPMVLSMADRVAAPHAVVAIMGDGSLWTHQADWTAALRQLIQSYLGEDRRAGTRGTHAGSARSSEDDLPDSAFTEVAEHSFPLSRAWAPKDVLGYLRTTSFPRPALFAGHHPEFETAALRLLQDHADGGVLKEDAVLTVLLARRPGGDA</sequence>
<comment type="caution">
    <text evidence="6">The sequence shown here is derived from an EMBL/GenBank/DDBJ whole genome shotgun (WGS) entry which is preliminary data.</text>
</comment>
<dbReference type="Proteomes" id="UP000053398">
    <property type="component" value="Unassembled WGS sequence"/>
</dbReference>
<name>A0A124HJF0_STRCK</name>
<protein>
    <submittedName>
        <fullName evidence="6">Methyltransferase</fullName>
    </submittedName>
</protein>
<dbReference type="PANTHER" id="PTHR44942">
    <property type="entry name" value="METHYLTRANSF_11 DOMAIN-CONTAINING PROTEIN"/>
    <property type="match status" value="1"/>
</dbReference>
<organism evidence="6 7">
    <name type="scientific">Streptomyces corchorusii</name>
    <name type="common">Streptomyces chibaensis</name>
    <dbReference type="NCBI Taxonomy" id="1903"/>
    <lineage>
        <taxon>Bacteria</taxon>
        <taxon>Bacillati</taxon>
        <taxon>Actinomycetota</taxon>
        <taxon>Actinomycetes</taxon>
        <taxon>Kitasatosporales</taxon>
        <taxon>Streptomycetaceae</taxon>
        <taxon>Streptomyces</taxon>
    </lineage>
</organism>
<reference evidence="6 7" key="1">
    <citation type="submission" date="2015-10" db="EMBL/GenBank/DDBJ databases">
        <title>Draft genome sequence of Streptomyces corchorusii DSM 40340, type strain for the species Streptomyces corchorusii.</title>
        <authorList>
            <person name="Ruckert C."/>
            <person name="Winkler A."/>
            <person name="Kalinowski J."/>
            <person name="Kampfer P."/>
            <person name="Glaeser S."/>
        </authorList>
    </citation>
    <scope>NUCLEOTIDE SEQUENCE [LARGE SCALE GENOMIC DNA]</scope>
    <source>
        <strain evidence="6 7">DSM 40340</strain>
    </source>
</reference>
<keyword evidence="2 6" id="KW-0489">Methyltransferase</keyword>
<dbReference type="InterPro" id="IPR051052">
    <property type="entry name" value="Diverse_substrate_MTase"/>
</dbReference>
<dbReference type="AlphaFoldDB" id="A0A124HJF0"/>
<feature type="region of interest" description="Disordered" evidence="4">
    <location>
        <begin position="184"/>
        <end position="203"/>
    </location>
</feature>
<evidence type="ECO:0000256" key="4">
    <source>
        <dbReference type="SAM" id="MobiDB-lite"/>
    </source>
</evidence>
<dbReference type="GO" id="GO:0008757">
    <property type="term" value="F:S-adenosylmethionine-dependent methyltransferase activity"/>
    <property type="evidence" value="ECO:0007669"/>
    <property type="project" value="InterPro"/>
</dbReference>
<dbReference type="Pfam" id="PF08241">
    <property type="entry name" value="Methyltransf_11"/>
    <property type="match status" value="1"/>
</dbReference>
<dbReference type="Gene3D" id="3.40.50.150">
    <property type="entry name" value="Vaccinia Virus protein VP39"/>
    <property type="match status" value="1"/>
</dbReference>
<feature type="domain" description="Methyltransferase type 11" evidence="5">
    <location>
        <begin position="53"/>
        <end position="153"/>
    </location>
</feature>
<proteinExistence type="inferred from homology"/>
<evidence type="ECO:0000259" key="5">
    <source>
        <dbReference type="Pfam" id="PF08241"/>
    </source>
</evidence>
<dbReference type="InterPro" id="IPR013216">
    <property type="entry name" value="Methyltransf_11"/>
</dbReference>
<evidence type="ECO:0000256" key="3">
    <source>
        <dbReference type="ARBA" id="ARBA00022679"/>
    </source>
</evidence>
<dbReference type="SUPFAM" id="SSF53335">
    <property type="entry name" value="S-adenosyl-L-methionine-dependent methyltransferases"/>
    <property type="match status" value="1"/>
</dbReference>
<dbReference type="PANTHER" id="PTHR44942:SF4">
    <property type="entry name" value="METHYLTRANSFERASE TYPE 11 DOMAIN-CONTAINING PROTEIN"/>
    <property type="match status" value="1"/>
</dbReference>
<dbReference type="GO" id="GO:0032259">
    <property type="term" value="P:methylation"/>
    <property type="evidence" value="ECO:0007669"/>
    <property type="project" value="UniProtKB-KW"/>
</dbReference>
<dbReference type="EMBL" id="LMWP01000057">
    <property type="protein sequence ID" value="KUN16269.1"/>
    <property type="molecule type" value="Genomic_DNA"/>
</dbReference>
<keyword evidence="7" id="KW-1185">Reference proteome</keyword>
<dbReference type="RefSeq" id="WP_059266657.1">
    <property type="nucleotide sequence ID" value="NZ_KQ948374.1"/>
</dbReference>
<dbReference type="InterPro" id="IPR029063">
    <property type="entry name" value="SAM-dependent_MTases_sf"/>
</dbReference>